<name>A0A1Z5RQR6_SORBI</name>
<evidence type="ECO:0000313" key="2">
    <source>
        <dbReference type="Proteomes" id="UP000000768"/>
    </source>
</evidence>
<gene>
    <name evidence="1" type="ORF">SORBI_3004G355750</name>
</gene>
<dbReference type="EMBL" id="CM000763">
    <property type="protein sequence ID" value="OQU86017.1"/>
    <property type="molecule type" value="Genomic_DNA"/>
</dbReference>
<dbReference type="Proteomes" id="UP000000768">
    <property type="component" value="Chromosome 4"/>
</dbReference>
<proteinExistence type="predicted"/>
<reference evidence="2" key="2">
    <citation type="journal article" date="2018" name="Plant J.">
        <title>The Sorghum bicolor reference genome: improved assembly, gene annotations, a transcriptome atlas, and signatures of genome organization.</title>
        <authorList>
            <person name="McCormick R.F."/>
            <person name="Truong S.K."/>
            <person name="Sreedasyam A."/>
            <person name="Jenkins J."/>
            <person name="Shu S."/>
            <person name="Sims D."/>
            <person name="Kennedy M."/>
            <person name="Amirebrahimi M."/>
            <person name="Weers B.D."/>
            <person name="McKinley B."/>
            <person name="Mattison A."/>
            <person name="Morishige D.T."/>
            <person name="Grimwood J."/>
            <person name="Schmutz J."/>
            <person name="Mullet J.E."/>
        </authorList>
    </citation>
    <scope>NUCLEOTIDE SEQUENCE [LARGE SCALE GENOMIC DNA]</scope>
    <source>
        <strain evidence="2">cv. BTx623</strain>
    </source>
</reference>
<dbReference type="InParanoid" id="A0A1Z5RQR6"/>
<evidence type="ECO:0000313" key="1">
    <source>
        <dbReference type="EMBL" id="OQU86017.1"/>
    </source>
</evidence>
<accession>A0A1Z5RQR6</accession>
<organism evidence="1 2">
    <name type="scientific">Sorghum bicolor</name>
    <name type="common">Sorghum</name>
    <name type="synonym">Sorghum vulgare</name>
    <dbReference type="NCBI Taxonomy" id="4558"/>
    <lineage>
        <taxon>Eukaryota</taxon>
        <taxon>Viridiplantae</taxon>
        <taxon>Streptophyta</taxon>
        <taxon>Embryophyta</taxon>
        <taxon>Tracheophyta</taxon>
        <taxon>Spermatophyta</taxon>
        <taxon>Magnoliopsida</taxon>
        <taxon>Liliopsida</taxon>
        <taxon>Poales</taxon>
        <taxon>Poaceae</taxon>
        <taxon>PACMAD clade</taxon>
        <taxon>Panicoideae</taxon>
        <taxon>Andropogonodae</taxon>
        <taxon>Andropogoneae</taxon>
        <taxon>Sorghinae</taxon>
        <taxon>Sorghum</taxon>
    </lineage>
</organism>
<protein>
    <submittedName>
        <fullName evidence="1">Uncharacterized protein</fullName>
    </submittedName>
</protein>
<dbReference type="AlphaFoldDB" id="A0A1Z5RQR6"/>
<sequence length="82" mass="9007">MRPEMWRAMASSAVETPPHLVSALPPPPWTAREQGLLCFGDPCTDAAMDDTIIEDNPSFNPATKCNCYTSIQNTTVCHITKL</sequence>
<dbReference type="Gramene" id="OQU86017">
    <property type="protein sequence ID" value="OQU86017"/>
    <property type="gene ID" value="SORBI_3004G355750"/>
</dbReference>
<keyword evidence="2" id="KW-1185">Reference proteome</keyword>
<reference evidence="1 2" key="1">
    <citation type="journal article" date="2009" name="Nature">
        <title>The Sorghum bicolor genome and the diversification of grasses.</title>
        <authorList>
            <person name="Paterson A.H."/>
            <person name="Bowers J.E."/>
            <person name="Bruggmann R."/>
            <person name="Dubchak I."/>
            <person name="Grimwood J."/>
            <person name="Gundlach H."/>
            <person name="Haberer G."/>
            <person name="Hellsten U."/>
            <person name="Mitros T."/>
            <person name="Poliakov A."/>
            <person name="Schmutz J."/>
            <person name="Spannagl M."/>
            <person name="Tang H."/>
            <person name="Wang X."/>
            <person name="Wicker T."/>
            <person name="Bharti A.K."/>
            <person name="Chapman J."/>
            <person name="Feltus F.A."/>
            <person name="Gowik U."/>
            <person name="Grigoriev I.V."/>
            <person name="Lyons E."/>
            <person name="Maher C.A."/>
            <person name="Martis M."/>
            <person name="Narechania A."/>
            <person name="Otillar R.P."/>
            <person name="Penning B.W."/>
            <person name="Salamov A.A."/>
            <person name="Wang Y."/>
            <person name="Zhang L."/>
            <person name="Carpita N.C."/>
            <person name="Freeling M."/>
            <person name="Gingle A.R."/>
            <person name="Hash C.T."/>
            <person name="Keller B."/>
            <person name="Klein P."/>
            <person name="Kresovich S."/>
            <person name="McCann M.C."/>
            <person name="Ming R."/>
            <person name="Peterson D.G."/>
            <person name="Mehboob-ur-Rahman"/>
            <person name="Ware D."/>
            <person name="Westhoff P."/>
            <person name="Mayer K.F."/>
            <person name="Messing J."/>
            <person name="Rokhsar D.S."/>
        </authorList>
    </citation>
    <scope>NUCLEOTIDE SEQUENCE [LARGE SCALE GENOMIC DNA]</scope>
    <source>
        <strain evidence="2">cv. BTx623</strain>
    </source>
</reference>